<evidence type="ECO:0000313" key="5">
    <source>
        <dbReference type="EMBL" id="SIQ83787.1"/>
    </source>
</evidence>
<feature type="compositionally biased region" description="Low complexity" evidence="2">
    <location>
        <begin position="38"/>
        <end position="54"/>
    </location>
</feature>
<dbReference type="STRING" id="58117.SAMN05421833_10442"/>
<dbReference type="SUPFAM" id="SSF53474">
    <property type="entry name" value="alpha/beta-Hydrolases"/>
    <property type="match status" value="1"/>
</dbReference>
<dbReference type="PANTHER" id="PTHR48081">
    <property type="entry name" value="AB HYDROLASE SUPERFAMILY PROTEIN C4A8.06C"/>
    <property type="match status" value="1"/>
</dbReference>
<evidence type="ECO:0000256" key="2">
    <source>
        <dbReference type="SAM" id="MobiDB-lite"/>
    </source>
</evidence>
<keyword evidence="1" id="KW-0378">Hydrolase</keyword>
<feature type="compositionally biased region" description="Low complexity" evidence="2">
    <location>
        <begin position="61"/>
        <end position="82"/>
    </location>
</feature>
<dbReference type="InterPro" id="IPR029058">
    <property type="entry name" value="AB_hydrolase_fold"/>
</dbReference>
<evidence type="ECO:0000256" key="3">
    <source>
        <dbReference type="SAM" id="SignalP"/>
    </source>
</evidence>
<dbReference type="Gene3D" id="3.40.50.1820">
    <property type="entry name" value="alpha/beta hydrolase"/>
    <property type="match status" value="1"/>
</dbReference>
<gene>
    <name evidence="5" type="ORF">SAMN05421833_10442</name>
</gene>
<dbReference type="EMBL" id="FTNI01000004">
    <property type="protein sequence ID" value="SIQ83787.1"/>
    <property type="molecule type" value="Genomic_DNA"/>
</dbReference>
<feature type="chain" id="PRO_5012184725" evidence="3">
    <location>
        <begin position="29"/>
        <end position="343"/>
    </location>
</feature>
<keyword evidence="3" id="KW-0732">Signal</keyword>
<dbReference type="GO" id="GO:0016787">
    <property type="term" value="F:hydrolase activity"/>
    <property type="evidence" value="ECO:0007669"/>
    <property type="project" value="UniProtKB-KW"/>
</dbReference>
<organism evidence="5 6">
    <name type="scientific">Microbispora rosea</name>
    <dbReference type="NCBI Taxonomy" id="58117"/>
    <lineage>
        <taxon>Bacteria</taxon>
        <taxon>Bacillati</taxon>
        <taxon>Actinomycetota</taxon>
        <taxon>Actinomycetes</taxon>
        <taxon>Streptosporangiales</taxon>
        <taxon>Streptosporangiaceae</taxon>
        <taxon>Microbispora</taxon>
    </lineage>
</organism>
<feature type="signal peptide" evidence="3">
    <location>
        <begin position="1"/>
        <end position="28"/>
    </location>
</feature>
<dbReference type="PANTHER" id="PTHR48081:SF13">
    <property type="entry name" value="ALPHA_BETA HYDROLASE"/>
    <property type="match status" value="1"/>
</dbReference>
<feature type="domain" description="BD-FAE-like" evidence="4">
    <location>
        <begin position="110"/>
        <end position="299"/>
    </location>
</feature>
<evidence type="ECO:0000259" key="4">
    <source>
        <dbReference type="Pfam" id="PF20434"/>
    </source>
</evidence>
<evidence type="ECO:0000313" key="6">
    <source>
        <dbReference type="Proteomes" id="UP000186096"/>
    </source>
</evidence>
<proteinExistence type="predicted"/>
<keyword evidence="6" id="KW-1185">Reference proteome</keyword>
<dbReference type="InterPro" id="IPR049492">
    <property type="entry name" value="BD-FAE-like_dom"/>
</dbReference>
<accession>A0A1N6W0X8</accession>
<evidence type="ECO:0000256" key="1">
    <source>
        <dbReference type="ARBA" id="ARBA00022801"/>
    </source>
</evidence>
<dbReference type="Proteomes" id="UP000186096">
    <property type="component" value="Unassembled WGS sequence"/>
</dbReference>
<protein>
    <submittedName>
        <fullName evidence="5">Acetyl esterase/lipase</fullName>
    </submittedName>
</protein>
<dbReference type="AlphaFoldDB" id="A0A1N6W0X8"/>
<dbReference type="Pfam" id="PF20434">
    <property type="entry name" value="BD-FAE"/>
    <property type="match status" value="1"/>
</dbReference>
<name>A0A1N6W0X8_9ACTN</name>
<dbReference type="InterPro" id="IPR050300">
    <property type="entry name" value="GDXG_lipolytic_enzyme"/>
</dbReference>
<sequence length="343" mass="35787">MATAVRTVLGMGAAALATLMLAPPDAQAATSAGAPVHRPSASPNPSATPSARPSARPPARPSASPSPSSSPSPSASPSSALAPPDVRIHTYAYGSHARQTMDVWWHTTGPRRPAVFVIHGGWWSGGDKKYMKSISRSYSELGYTVVNLDYRLSGDAAWPAQRTDVLAAVSAVRRHAASFNTDPGRYVLVGFSAGGHLAAAVGAYGDGRPGLRGVVGISPPVSPLSAFADGSAFGTKEQQKLRKAAIKLAGGCTPAKCPRIWSSMEVPFHASPGDPPMLAFHSSEEFVPPYQSEMLKDSLASVGVRMIVKTMAGTQHSSPLYREPGVAETVQSWIVARLGRVAG</sequence>
<feature type="region of interest" description="Disordered" evidence="2">
    <location>
        <begin position="27"/>
        <end position="82"/>
    </location>
</feature>
<reference evidence="6" key="1">
    <citation type="submission" date="2017-01" db="EMBL/GenBank/DDBJ databases">
        <authorList>
            <person name="Varghese N."/>
            <person name="Submissions S."/>
        </authorList>
    </citation>
    <scope>NUCLEOTIDE SEQUENCE [LARGE SCALE GENOMIC DNA]</scope>
    <source>
        <strain evidence="6">ATCC 12950</strain>
    </source>
</reference>